<evidence type="ECO:0000313" key="3">
    <source>
        <dbReference type="EMBL" id="CAJ1964616.1"/>
    </source>
</evidence>
<keyword evidence="2" id="KW-0472">Membrane</keyword>
<keyword evidence="4" id="KW-1185">Reference proteome</keyword>
<sequence>MPNKQAYQKHIHKVFEINSNNNSNNHKMSAPGPDFARQQELAGKKHADLKDDEKMYLMRREIDHLRSVIRDQNDGSLQSAAKPRASTSTSTSSIESSTSSSTTTSTASNAMDRATVLTLFLFVGLVVVAIWKRRTHRRRSVQHRTNARLQEEVMTFELQNSLAGGYRYEAPTTTSVTNTTVAQGNADTIRI</sequence>
<dbReference type="Proteomes" id="UP001295423">
    <property type="component" value="Unassembled WGS sequence"/>
</dbReference>
<feature type="compositionally biased region" description="Low complexity" evidence="1">
    <location>
        <begin position="86"/>
        <end position="108"/>
    </location>
</feature>
<keyword evidence="2" id="KW-1133">Transmembrane helix</keyword>
<evidence type="ECO:0000256" key="1">
    <source>
        <dbReference type="SAM" id="MobiDB-lite"/>
    </source>
</evidence>
<reference evidence="3" key="1">
    <citation type="submission" date="2023-08" db="EMBL/GenBank/DDBJ databases">
        <authorList>
            <person name="Audoor S."/>
            <person name="Bilcke G."/>
        </authorList>
    </citation>
    <scope>NUCLEOTIDE SEQUENCE</scope>
</reference>
<accession>A0AAD2G719</accession>
<feature type="transmembrane region" description="Helical" evidence="2">
    <location>
        <begin position="114"/>
        <end position="131"/>
    </location>
</feature>
<proteinExistence type="predicted"/>
<evidence type="ECO:0000313" key="4">
    <source>
        <dbReference type="Proteomes" id="UP001295423"/>
    </source>
</evidence>
<protein>
    <submittedName>
        <fullName evidence="3">Uncharacterized protein</fullName>
    </submittedName>
</protein>
<dbReference type="AlphaFoldDB" id="A0AAD2G719"/>
<evidence type="ECO:0000256" key="2">
    <source>
        <dbReference type="SAM" id="Phobius"/>
    </source>
</evidence>
<comment type="caution">
    <text evidence="3">The sequence shown here is derived from an EMBL/GenBank/DDBJ whole genome shotgun (WGS) entry which is preliminary data.</text>
</comment>
<keyword evidence="2" id="KW-0812">Transmembrane</keyword>
<name>A0AAD2G719_9STRA</name>
<dbReference type="EMBL" id="CAKOGP040002191">
    <property type="protein sequence ID" value="CAJ1964616.1"/>
    <property type="molecule type" value="Genomic_DNA"/>
</dbReference>
<feature type="region of interest" description="Disordered" evidence="1">
    <location>
        <begin position="69"/>
        <end position="108"/>
    </location>
</feature>
<gene>
    <name evidence="3" type="ORF">CYCCA115_LOCUS20718</name>
</gene>
<organism evidence="3 4">
    <name type="scientific">Cylindrotheca closterium</name>
    <dbReference type="NCBI Taxonomy" id="2856"/>
    <lineage>
        <taxon>Eukaryota</taxon>
        <taxon>Sar</taxon>
        <taxon>Stramenopiles</taxon>
        <taxon>Ochrophyta</taxon>
        <taxon>Bacillariophyta</taxon>
        <taxon>Bacillariophyceae</taxon>
        <taxon>Bacillariophycidae</taxon>
        <taxon>Bacillariales</taxon>
        <taxon>Bacillariaceae</taxon>
        <taxon>Cylindrotheca</taxon>
    </lineage>
</organism>